<dbReference type="RefSeq" id="XP_030644290.1">
    <property type="nucleotide sequence ID" value="XM_030788430.1"/>
</dbReference>
<dbReference type="GO" id="GO:0035556">
    <property type="term" value="P:intracellular signal transduction"/>
    <property type="evidence" value="ECO:0007669"/>
    <property type="project" value="TreeGrafter"/>
</dbReference>
<evidence type="ECO:0000256" key="1">
    <source>
        <dbReference type="ARBA" id="ARBA00012513"/>
    </source>
</evidence>
<evidence type="ECO:0000256" key="9">
    <source>
        <dbReference type="SAM" id="MobiDB-lite"/>
    </source>
</evidence>
<dbReference type="GO" id="GO:0005524">
    <property type="term" value="F:ATP binding"/>
    <property type="evidence" value="ECO:0007669"/>
    <property type="project" value="UniProtKB-KW"/>
</dbReference>
<dbReference type="GO" id="GO:0050321">
    <property type="term" value="F:tau-protein kinase activity"/>
    <property type="evidence" value="ECO:0007669"/>
    <property type="project" value="TreeGrafter"/>
</dbReference>
<dbReference type="InterPro" id="IPR000719">
    <property type="entry name" value="Prot_kinase_dom"/>
</dbReference>
<dbReference type="InParanoid" id="A0A6J2WFL3"/>
<dbReference type="Proteomes" id="UP000504632">
    <property type="component" value="Chromosome 12"/>
</dbReference>
<keyword evidence="11" id="KW-1185">Reference proteome</keyword>
<evidence type="ECO:0000256" key="3">
    <source>
        <dbReference type="ARBA" id="ARBA00022679"/>
    </source>
</evidence>
<dbReference type="SMART" id="SM00220">
    <property type="entry name" value="S_TKc"/>
    <property type="match status" value="1"/>
</dbReference>
<feature type="compositionally biased region" description="Polar residues" evidence="9">
    <location>
        <begin position="415"/>
        <end position="424"/>
    </location>
</feature>
<feature type="compositionally biased region" description="Basic and acidic residues" evidence="9">
    <location>
        <begin position="317"/>
        <end position="332"/>
    </location>
</feature>
<protein>
    <recommendedName>
        <fullName evidence="1">non-specific serine/threonine protein kinase</fullName>
        <ecNumber evidence="1">2.7.11.1</ecNumber>
    </recommendedName>
</protein>
<dbReference type="AlphaFoldDB" id="A0A6J2WFL3"/>
<reference evidence="12" key="1">
    <citation type="submission" date="2025-08" db="UniProtKB">
        <authorList>
            <consortium name="RefSeq"/>
        </authorList>
    </citation>
    <scope>IDENTIFICATION</scope>
</reference>
<keyword evidence="5" id="KW-0418">Kinase</keyword>
<dbReference type="GO" id="GO:0000226">
    <property type="term" value="P:microtubule cytoskeleton organization"/>
    <property type="evidence" value="ECO:0007669"/>
    <property type="project" value="TreeGrafter"/>
</dbReference>
<evidence type="ECO:0000259" key="10">
    <source>
        <dbReference type="PROSITE" id="PS50011"/>
    </source>
</evidence>
<keyword evidence="4" id="KW-0547">Nucleotide-binding</keyword>
<evidence type="ECO:0000256" key="6">
    <source>
        <dbReference type="ARBA" id="ARBA00022840"/>
    </source>
</evidence>
<evidence type="ECO:0000256" key="5">
    <source>
        <dbReference type="ARBA" id="ARBA00022777"/>
    </source>
</evidence>
<dbReference type="PROSITE" id="PS50011">
    <property type="entry name" value="PROTEIN_KINASE_DOM"/>
    <property type="match status" value="1"/>
</dbReference>
<dbReference type="SUPFAM" id="SSF56112">
    <property type="entry name" value="Protein kinase-like (PK-like)"/>
    <property type="match status" value="1"/>
</dbReference>
<dbReference type="FunFam" id="1.10.510.10:FF:000944">
    <property type="entry name" value="Testis-specific serine/threonine-protein kinase 5"/>
    <property type="match status" value="1"/>
</dbReference>
<feature type="compositionally biased region" description="Basic residues" evidence="9">
    <location>
        <begin position="482"/>
        <end position="491"/>
    </location>
</feature>
<proteinExistence type="predicted"/>
<keyword evidence="2" id="KW-0723">Serine/threonine-protein kinase</keyword>
<dbReference type="Gene3D" id="1.10.510.10">
    <property type="entry name" value="Transferase(Phosphotransferase) domain 1"/>
    <property type="match status" value="1"/>
</dbReference>
<sequence>MRGAKFRASDRSSQDKVTECRQHGYLLSAKKIGTGAFSKVYLGYATQSKITQNYKLASDLRRKKHNMVAIKIISMTKAPPEYIKTFLYREIYTLNAAYHHPNVIQLYDSFCSASHVYLVLELASSGDLLGHINSMSQCKSTPGLSEDDARGIFKQIVNAVMHCHSNDIIHRDLKCENILLDAGGVVKLTDFGFANVWSDRKSLMSTFCGSVAYTAPEILLSCKYNGEQADLWSLGVILYAMVSGKLPYNEKHPQKLVRLIKKDLQFSNPISTACQDLIKGLLHWQPSARLPLSLVLTHHWMMPAVPGYLGQVRTTKSDITDQSKAKDSRTKEVASGARTRRACQSDTSTSARPPQAPPVRRAPASMPEGTKRNPVQRRSGTGHMACHGNACEEKTEDFMCIKPLSISPCRLLARPTQNETSDSNRLFFARPRPQAPPRPPSIPKPFRNLPNFRKPGSAPSPDPGTSRQFRGHTARTATSAKSRPRVAIRGL</sequence>
<evidence type="ECO:0000313" key="12">
    <source>
        <dbReference type="RefSeq" id="XP_030644290.1"/>
    </source>
</evidence>
<dbReference type="PROSITE" id="PS00108">
    <property type="entry name" value="PROTEIN_KINASE_ST"/>
    <property type="match status" value="1"/>
</dbReference>
<dbReference type="InterPro" id="IPR011009">
    <property type="entry name" value="Kinase-like_dom_sf"/>
</dbReference>
<evidence type="ECO:0000256" key="4">
    <source>
        <dbReference type="ARBA" id="ARBA00022741"/>
    </source>
</evidence>
<comment type="catalytic activity">
    <reaction evidence="7">
        <text>L-threonyl-[protein] + ATP = O-phospho-L-threonyl-[protein] + ADP + H(+)</text>
        <dbReference type="Rhea" id="RHEA:46608"/>
        <dbReference type="Rhea" id="RHEA-COMP:11060"/>
        <dbReference type="Rhea" id="RHEA-COMP:11605"/>
        <dbReference type="ChEBI" id="CHEBI:15378"/>
        <dbReference type="ChEBI" id="CHEBI:30013"/>
        <dbReference type="ChEBI" id="CHEBI:30616"/>
        <dbReference type="ChEBI" id="CHEBI:61977"/>
        <dbReference type="ChEBI" id="CHEBI:456216"/>
        <dbReference type="EC" id="2.7.11.1"/>
    </reaction>
</comment>
<keyword evidence="3" id="KW-0808">Transferase</keyword>
<gene>
    <name evidence="12" type="primary">LOC115824673</name>
</gene>
<dbReference type="PANTHER" id="PTHR24346:SF84">
    <property type="entry name" value="TESTIS SPECIFIC SERINE KINASE 5"/>
    <property type="match status" value="1"/>
</dbReference>
<name>A0A6J2WFL3_CHACN</name>
<feature type="region of interest" description="Disordered" evidence="9">
    <location>
        <begin position="317"/>
        <end position="382"/>
    </location>
</feature>
<dbReference type="InterPro" id="IPR008271">
    <property type="entry name" value="Ser/Thr_kinase_AS"/>
</dbReference>
<dbReference type="OrthoDB" id="193931at2759"/>
<feature type="compositionally biased region" description="Pro residues" evidence="9">
    <location>
        <begin position="433"/>
        <end position="443"/>
    </location>
</feature>
<dbReference type="EC" id="2.7.11.1" evidence="1"/>
<evidence type="ECO:0000256" key="2">
    <source>
        <dbReference type="ARBA" id="ARBA00022527"/>
    </source>
</evidence>
<dbReference type="PANTHER" id="PTHR24346">
    <property type="entry name" value="MAP/MICROTUBULE AFFINITY-REGULATING KINASE"/>
    <property type="match status" value="1"/>
</dbReference>
<dbReference type="Pfam" id="PF00069">
    <property type="entry name" value="Pkinase"/>
    <property type="match status" value="1"/>
</dbReference>
<comment type="catalytic activity">
    <reaction evidence="8">
        <text>L-seryl-[protein] + ATP = O-phospho-L-seryl-[protein] + ADP + H(+)</text>
        <dbReference type="Rhea" id="RHEA:17989"/>
        <dbReference type="Rhea" id="RHEA-COMP:9863"/>
        <dbReference type="Rhea" id="RHEA-COMP:11604"/>
        <dbReference type="ChEBI" id="CHEBI:15378"/>
        <dbReference type="ChEBI" id="CHEBI:29999"/>
        <dbReference type="ChEBI" id="CHEBI:30616"/>
        <dbReference type="ChEBI" id="CHEBI:83421"/>
        <dbReference type="ChEBI" id="CHEBI:456216"/>
        <dbReference type="EC" id="2.7.11.1"/>
    </reaction>
</comment>
<evidence type="ECO:0000256" key="8">
    <source>
        <dbReference type="ARBA" id="ARBA00048679"/>
    </source>
</evidence>
<feature type="domain" description="Protein kinase" evidence="10">
    <location>
        <begin position="26"/>
        <end position="301"/>
    </location>
</feature>
<keyword evidence="6" id="KW-0067">ATP-binding</keyword>
<dbReference type="GeneID" id="115824673"/>
<evidence type="ECO:0000256" key="7">
    <source>
        <dbReference type="ARBA" id="ARBA00047899"/>
    </source>
</evidence>
<organism evidence="11 12">
    <name type="scientific">Chanos chanos</name>
    <name type="common">Milkfish</name>
    <name type="synonym">Mugil chanos</name>
    <dbReference type="NCBI Taxonomy" id="29144"/>
    <lineage>
        <taxon>Eukaryota</taxon>
        <taxon>Metazoa</taxon>
        <taxon>Chordata</taxon>
        <taxon>Craniata</taxon>
        <taxon>Vertebrata</taxon>
        <taxon>Euteleostomi</taxon>
        <taxon>Actinopterygii</taxon>
        <taxon>Neopterygii</taxon>
        <taxon>Teleostei</taxon>
        <taxon>Ostariophysi</taxon>
        <taxon>Gonorynchiformes</taxon>
        <taxon>Chanidae</taxon>
        <taxon>Chanos</taxon>
    </lineage>
</organism>
<feature type="region of interest" description="Disordered" evidence="9">
    <location>
        <begin position="415"/>
        <end position="491"/>
    </location>
</feature>
<dbReference type="GO" id="GO:0005737">
    <property type="term" value="C:cytoplasm"/>
    <property type="evidence" value="ECO:0007669"/>
    <property type="project" value="TreeGrafter"/>
</dbReference>
<evidence type="ECO:0000313" key="11">
    <source>
        <dbReference type="Proteomes" id="UP000504632"/>
    </source>
</evidence>
<accession>A0A6J2WFL3</accession>